<accession>V6LQE1</accession>
<evidence type="ECO:0000256" key="1">
    <source>
        <dbReference type="SAM" id="Coils"/>
    </source>
</evidence>
<keyword evidence="1" id="KW-0175">Coiled coil</keyword>
<sequence length="330" mass="38829">MDFDSHPWLKLIQLNDQQLLKRGFPQHAFMKFNNLDSLQIAILYAPQSVAILYPLFLYQTQITYDPLQFAYIHKKYDLYHIFYASFKKLKDNKTVLMQAVLDKDNQSVMVLLQYEIYVVNQSQETALILALKYRNLDIIQFLQIEQGLGAWTPELDYQFKLILQSSRHQTQPYQIQLQPQRQTTDIIANYQQFQLSKNPSQVSYINQEYTHPPQNKTINTSPIQQSQQDNQKVKHVQINISKSQVKDLIYEKKETEQSDSIESIDELSIVDQLHKENRALRKENSKLKKRIYQLENESKRQVDISEIANKEPEIPICLSKSGMNSSKKLQ</sequence>
<dbReference type="EMBL" id="KI546057">
    <property type="protein sequence ID" value="EST46887.1"/>
    <property type="molecule type" value="Genomic_DNA"/>
</dbReference>
<reference evidence="3" key="2">
    <citation type="submission" date="2020-12" db="EMBL/GenBank/DDBJ databases">
        <title>New Spironucleus salmonicida genome in near-complete chromosomes.</title>
        <authorList>
            <person name="Xu F."/>
            <person name="Kurt Z."/>
            <person name="Jimenez-Gonzalez A."/>
            <person name="Astvaldsson A."/>
            <person name="Andersson J.O."/>
            <person name="Svard S.G."/>
        </authorList>
    </citation>
    <scope>NUCLEOTIDE SEQUENCE</scope>
    <source>
        <strain evidence="3">ATCC 50377</strain>
    </source>
</reference>
<proteinExistence type="predicted"/>
<dbReference type="InterPro" id="IPR002110">
    <property type="entry name" value="Ankyrin_rpt"/>
</dbReference>
<evidence type="ECO:0008006" key="5">
    <source>
        <dbReference type="Google" id="ProtNLM"/>
    </source>
</evidence>
<name>V6LQE1_9EUKA</name>
<reference evidence="2 3" key="1">
    <citation type="journal article" date="2014" name="PLoS Genet.">
        <title>The Genome of Spironucleus salmonicida Highlights a Fish Pathogen Adapted to Fluctuating Environments.</title>
        <authorList>
            <person name="Xu F."/>
            <person name="Jerlstrom-Hultqvist J."/>
            <person name="Einarsson E."/>
            <person name="Astvaldsson A."/>
            <person name="Svard S.G."/>
            <person name="Andersson J.O."/>
        </authorList>
    </citation>
    <scope>NUCLEOTIDE SEQUENCE</scope>
    <source>
        <strain evidence="3">ATCC 50377</strain>
    </source>
</reference>
<dbReference type="InterPro" id="IPR036770">
    <property type="entry name" value="Ankyrin_rpt-contain_sf"/>
</dbReference>
<dbReference type="SUPFAM" id="SSF48403">
    <property type="entry name" value="Ankyrin repeat"/>
    <property type="match status" value="1"/>
</dbReference>
<evidence type="ECO:0000313" key="2">
    <source>
        <dbReference type="EMBL" id="EST46887.1"/>
    </source>
</evidence>
<dbReference type="EMBL" id="AUWU02000007">
    <property type="protein sequence ID" value="KAH0571220.1"/>
    <property type="molecule type" value="Genomic_DNA"/>
</dbReference>
<feature type="coiled-coil region" evidence="1">
    <location>
        <begin position="270"/>
        <end position="297"/>
    </location>
</feature>
<dbReference type="VEuPathDB" id="GiardiaDB:SS50377_27520"/>
<dbReference type="Pfam" id="PF12796">
    <property type="entry name" value="Ank_2"/>
    <property type="match status" value="1"/>
</dbReference>
<dbReference type="AlphaFoldDB" id="V6LQE1"/>
<evidence type="ECO:0000313" key="4">
    <source>
        <dbReference type="Proteomes" id="UP000018208"/>
    </source>
</evidence>
<dbReference type="Proteomes" id="UP000018208">
    <property type="component" value="Unassembled WGS sequence"/>
</dbReference>
<organism evidence="2">
    <name type="scientific">Spironucleus salmonicida</name>
    <dbReference type="NCBI Taxonomy" id="348837"/>
    <lineage>
        <taxon>Eukaryota</taxon>
        <taxon>Metamonada</taxon>
        <taxon>Diplomonadida</taxon>
        <taxon>Hexamitidae</taxon>
        <taxon>Hexamitinae</taxon>
        <taxon>Spironucleus</taxon>
    </lineage>
</organism>
<protein>
    <recommendedName>
        <fullName evidence="5">Ankyrin repeat-containing protein</fullName>
    </recommendedName>
</protein>
<keyword evidence="4" id="KW-1185">Reference proteome</keyword>
<dbReference type="Gene3D" id="1.25.40.20">
    <property type="entry name" value="Ankyrin repeat-containing domain"/>
    <property type="match status" value="1"/>
</dbReference>
<gene>
    <name evidence="2" type="ORF">SS50377_13040</name>
    <name evidence="3" type="ORF">SS50377_27520</name>
</gene>
<evidence type="ECO:0000313" key="3">
    <source>
        <dbReference type="EMBL" id="KAH0571220.1"/>
    </source>
</evidence>